<dbReference type="EMBL" id="JANPWB010000008">
    <property type="protein sequence ID" value="KAJ1164370.1"/>
    <property type="molecule type" value="Genomic_DNA"/>
</dbReference>
<accession>A0AAV7SJZ3</accession>
<evidence type="ECO:0000313" key="2">
    <source>
        <dbReference type="EMBL" id="KAJ1164370.1"/>
    </source>
</evidence>
<sequence length="80" mass="8657">MHPRRGAGSPPSRAGPGESARYCPRCGARPGRGRHRRPLRYCCDGASCGRCIVLRLGFLGCGPWPLLKEIVCPDIDLLPS</sequence>
<proteinExistence type="predicted"/>
<dbReference type="AlphaFoldDB" id="A0AAV7SJZ3"/>
<name>A0AAV7SJZ3_PLEWA</name>
<feature type="region of interest" description="Disordered" evidence="1">
    <location>
        <begin position="1"/>
        <end position="21"/>
    </location>
</feature>
<protein>
    <submittedName>
        <fullName evidence="2">Uncharacterized protein</fullName>
    </submittedName>
</protein>
<evidence type="ECO:0000256" key="1">
    <source>
        <dbReference type="SAM" id="MobiDB-lite"/>
    </source>
</evidence>
<comment type="caution">
    <text evidence="2">The sequence shown here is derived from an EMBL/GenBank/DDBJ whole genome shotgun (WGS) entry which is preliminary data.</text>
</comment>
<gene>
    <name evidence="2" type="ORF">NDU88_004810</name>
</gene>
<keyword evidence="3" id="KW-1185">Reference proteome</keyword>
<evidence type="ECO:0000313" key="3">
    <source>
        <dbReference type="Proteomes" id="UP001066276"/>
    </source>
</evidence>
<reference evidence="2" key="1">
    <citation type="journal article" date="2022" name="bioRxiv">
        <title>Sequencing and chromosome-scale assembly of the giantPleurodeles waltlgenome.</title>
        <authorList>
            <person name="Brown T."/>
            <person name="Elewa A."/>
            <person name="Iarovenko S."/>
            <person name="Subramanian E."/>
            <person name="Araus A.J."/>
            <person name="Petzold A."/>
            <person name="Susuki M."/>
            <person name="Suzuki K.-i.T."/>
            <person name="Hayashi T."/>
            <person name="Toyoda A."/>
            <person name="Oliveira C."/>
            <person name="Osipova E."/>
            <person name="Leigh N.D."/>
            <person name="Simon A."/>
            <person name="Yun M.H."/>
        </authorList>
    </citation>
    <scope>NUCLEOTIDE SEQUENCE</scope>
    <source>
        <strain evidence="2">20211129_DDA</strain>
        <tissue evidence="2">Liver</tissue>
    </source>
</reference>
<organism evidence="2 3">
    <name type="scientific">Pleurodeles waltl</name>
    <name type="common">Iberian ribbed newt</name>
    <dbReference type="NCBI Taxonomy" id="8319"/>
    <lineage>
        <taxon>Eukaryota</taxon>
        <taxon>Metazoa</taxon>
        <taxon>Chordata</taxon>
        <taxon>Craniata</taxon>
        <taxon>Vertebrata</taxon>
        <taxon>Euteleostomi</taxon>
        <taxon>Amphibia</taxon>
        <taxon>Batrachia</taxon>
        <taxon>Caudata</taxon>
        <taxon>Salamandroidea</taxon>
        <taxon>Salamandridae</taxon>
        <taxon>Pleurodelinae</taxon>
        <taxon>Pleurodeles</taxon>
    </lineage>
</organism>
<dbReference type="Proteomes" id="UP001066276">
    <property type="component" value="Chromosome 4_2"/>
</dbReference>